<evidence type="ECO:0000313" key="2">
    <source>
        <dbReference type="Proteomes" id="UP000650628"/>
    </source>
</evidence>
<dbReference type="EMBL" id="BOOO01000040">
    <property type="protein sequence ID" value="GII33490.1"/>
    <property type="molecule type" value="Genomic_DNA"/>
</dbReference>
<proteinExistence type="predicted"/>
<protein>
    <recommendedName>
        <fullName evidence="3">FAD/NAD(P)-binding domain-containing protein</fullName>
    </recommendedName>
</protein>
<gene>
    <name evidence="1" type="ORF">Pmi06nite_69320</name>
</gene>
<name>A0A8J3TV35_9ACTN</name>
<accession>A0A8J3TV35</accession>
<dbReference type="SUPFAM" id="SSF51905">
    <property type="entry name" value="FAD/NAD(P)-binding domain"/>
    <property type="match status" value="1"/>
</dbReference>
<keyword evidence="2" id="KW-1185">Reference proteome</keyword>
<comment type="caution">
    <text evidence="1">The sequence shown here is derived from an EMBL/GenBank/DDBJ whole genome shotgun (WGS) entry which is preliminary data.</text>
</comment>
<dbReference type="InterPro" id="IPR036188">
    <property type="entry name" value="FAD/NAD-bd_sf"/>
</dbReference>
<dbReference type="Proteomes" id="UP000650628">
    <property type="component" value="Unassembled WGS sequence"/>
</dbReference>
<organism evidence="1 2">
    <name type="scientific">Planotetraspora mira</name>
    <dbReference type="NCBI Taxonomy" id="58121"/>
    <lineage>
        <taxon>Bacteria</taxon>
        <taxon>Bacillati</taxon>
        <taxon>Actinomycetota</taxon>
        <taxon>Actinomycetes</taxon>
        <taxon>Streptosporangiales</taxon>
        <taxon>Streptosporangiaceae</taxon>
        <taxon>Planotetraspora</taxon>
    </lineage>
</organism>
<sequence>MERRVRNGEVTIHLADGPPVVADELLVATGRVPASGGLGLVTVGLTPGSPVQVDDSMRSATSMGVPCSLTWASIRAACVGT</sequence>
<evidence type="ECO:0008006" key="3">
    <source>
        <dbReference type="Google" id="ProtNLM"/>
    </source>
</evidence>
<reference evidence="1 2" key="1">
    <citation type="submission" date="2021-01" db="EMBL/GenBank/DDBJ databases">
        <title>Whole genome shotgun sequence of Planotetraspora mira NBRC 15435.</title>
        <authorList>
            <person name="Komaki H."/>
            <person name="Tamura T."/>
        </authorList>
    </citation>
    <scope>NUCLEOTIDE SEQUENCE [LARGE SCALE GENOMIC DNA]</scope>
    <source>
        <strain evidence="1 2">NBRC 15435</strain>
    </source>
</reference>
<dbReference type="AlphaFoldDB" id="A0A8J3TV35"/>
<dbReference type="Gene3D" id="3.50.50.60">
    <property type="entry name" value="FAD/NAD(P)-binding domain"/>
    <property type="match status" value="2"/>
</dbReference>
<evidence type="ECO:0000313" key="1">
    <source>
        <dbReference type="EMBL" id="GII33490.1"/>
    </source>
</evidence>